<keyword evidence="2" id="KW-1185">Reference proteome</keyword>
<comment type="caution">
    <text evidence="1">The sequence shown here is derived from an EMBL/GenBank/DDBJ whole genome shotgun (WGS) entry which is preliminary data.</text>
</comment>
<protein>
    <submittedName>
        <fullName evidence="1">Uncharacterized protein</fullName>
    </submittedName>
</protein>
<evidence type="ECO:0000313" key="1">
    <source>
        <dbReference type="EMBL" id="MCI71063.1"/>
    </source>
</evidence>
<dbReference type="EMBL" id="LXQA010788785">
    <property type="protein sequence ID" value="MCI71063.1"/>
    <property type="molecule type" value="Genomic_DNA"/>
</dbReference>
<proteinExistence type="predicted"/>
<dbReference type="AlphaFoldDB" id="A0A392UC15"/>
<sequence>VNICDNWLWSIDPDEGYTKKGVYHFLTHVT</sequence>
<evidence type="ECO:0000313" key="2">
    <source>
        <dbReference type="Proteomes" id="UP000265520"/>
    </source>
</evidence>
<feature type="non-terminal residue" evidence="1">
    <location>
        <position position="1"/>
    </location>
</feature>
<dbReference type="Proteomes" id="UP000265520">
    <property type="component" value="Unassembled WGS sequence"/>
</dbReference>
<organism evidence="1 2">
    <name type="scientific">Trifolium medium</name>
    <dbReference type="NCBI Taxonomy" id="97028"/>
    <lineage>
        <taxon>Eukaryota</taxon>
        <taxon>Viridiplantae</taxon>
        <taxon>Streptophyta</taxon>
        <taxon>Embryophyta</taxon>
        <taxon>Tracheophyta</taxon>
        <taxon>Spermatophyta</taxon>
        <taxon>Magnoliopsida</taxon>
        <taxon>eudicotyledons</taxon>
        <taxon>Gunneridae</taxon>
        <taxon>Pentapetalae</taxon>
        <taxon>rosids</taxon>
        <taxon>fabids</taxon>
        <taxon>Fabales</taxon>
        <taxon>Fabaceae</taxon>
        <taxon>Papilionoideae</taxon>
        <taxon>50 kb inversion clade</taxon>
        <taxon>NPAAA clade</taxon>
        <taxon>Hologalegina</taxon>
        <taxon>IRL clade</taxon>
        <taxon>Trifolieae</taxon>
        <taxon>Trifolium</taxon>
    </lineage>
</organism>
<name>A0A392UC15_9FABA</name>
<reference evidence="1 2" key="1">
    <citation type="journal article" date="2018" name="Front. Plant Sci.">
        <title>Red Clover (Trifolium pratense) and Zigzag Clover (T. medium) - A Picture of Genomic Similarities and Differences.</title>
        <authorList>
            <person name="Dluhosova J."/>
            <person name="Istvanek J."/>
            <person name="Nedelnik J."/>
            <person name="Repkova J."/>
        </authorList>
    </citation>
    <scope>NUCLEOTIDE SEQUENCE [LARGE SCALE GENOMIC DNA]</scope>
    <source>
        <strain evidence="2">cv. 10/8</strain>
        <tissue evidence="1">Leaf</tissue>
    </source>
</reference>
<accession>A0A392UC15</accession>